<feature type="domain" description="HAMP" evidence="9">
    <location>
        <begin position="208"/>
        <end position="262"/>
    </location>
</feature>
<evidence type="ECO:0000256" key="2">
    <source>
        <dbReference type="ARBA" id="ARBA00022692"/>
    </source>
</evidence>
<dbReference type="PROSITE" id="PS50111">
    <property type="entry name" value="CHEMOTAXIS_TRANSDUC_2"/>
    <property type="match status" value="1"/>
</dbReference>
<evidence type="ECO:0000256" key="6">
    <source>
        <dbReference type="ARBA" id="ARBA00029447"/>
    </source>
</evidence>
<evidence type="ECO:0000313" key="10">
    <source>
        <dbReference type="EMBL" id="VAX13064.1"/>
    </source>
</evidence>
<dbReference type="Pfam" id="PF00672">
    <property type="entry name" value="HAMP"/>
    <property type="match status" value="1"/>
</dbReference>
<dbReference type="AlphaFoldDB" id="A0A3B1BMK8"/>
<evidence type="ECO:0000259" key="8">
    <source>
        <dbReference type="PROSITE" id="PS50111"/>
    </source>
</evidence>
<evidence type="ECO:0000256" key="4">
    <source>
        <dbReference type="ARBA" id="ARBA00023136"/>
    </source>
</evidence>
<feature type="domain" description="Methyl-accepting transducer" evidence="8">
    <location>
        <begin position="267"/>
        <end position="503"/>
    </location>
</feature>
<sequence length="539" mass="58358">MSKLTIQNKLIAAFLIITVLFSTALWFALSGMQNINQSFSDYFEKNLVILNKTQDMYSNGLLSGIALRNLVLNPKLKKAPKVTRQAIRKFDEGFKTIQLLAKDNPALQAELVKVGKDWQISKAAKLKTLELMAQDKRDQAIVELTGTEHPSWRKVRIGLQEIVAMETKNIKILRGELDSDYHATLITALIITVFAVVCGLVLAGLVTLTIKRSFNHITHSLNDIATGEGDLTQRLDDSGSDEVAVLSQAFNTFIQRIHNMVKQVSSSTSQLTVAAGEMAAVSEQTLQGVTRQQAETEQAATAMNEMTSTVQEVARSAHDASTAATEADQEANNGNQVVNRVVNEIRELADEVQTSATAINELNGDTENIDSVLVVIRGIAEQTNLLALNAAIEAARAGDQGRGFAVVADEVRTLASKTQESTQEIQQMIERLQAGAKSAVVAMEKGQEQANSTVERAEEAGKVLKSITETVARIADKNTLIATAAEEQSSVAEEINRNVVTVNDIAGETAEGAQQNAASSNKLSQLASELQQLVSSFKI</sequence>
<evidence type="ECO:0000259" key="9">
    <source>
        <dbReference type="PROSITE" id="PS50885"/>
    </source>
</evidence>
<dbReference type="InterPro" id="IPR003660">
    <property type="entry name" value="HAMP_dom"/>
</dbReference>
<dbReference type="GO" id="GO:0016020">
    <property type="term" value="C:membrane"/>
    <property type="evidence" value="ECO:0007669"/>
    <property type="project" value="UniProtKB-SubCell"/>
</dbReference>
<dbReference type="SMART" id="SM00304">
    <property type="entry name" value="HAMP"/>
    <property type="match status" value="1"/>
</dbReference>
<feature type="transmembrane region" description="Helical" evidence="7">
    <location>
        <begin position="12"/>
        <end position="29"/>
    </location>
</feature>
<dbReference type="SMART" id="SM00283">
    <property type="entry name" value="MA"/>
    <property type="match status" value="1"/>
</dbReference>
<evidence type="ECO:0000256" key="5">
    <source>
        <dbReference type="ARBA" id="ARBA00023224"/>
    </source>
</evidence>
<dbReference type="FunFam" id="1.10.287.950:FF:000001">
    <property type="entry name" value="Methyl-accepting chemotaxis sensory transducer"/>
    <property type="match status" value="1"/>
</dbReference>
<evidence type="ECO:0000256" key="7">
    <source>
        <dbReference type="SAM" id="Phobius"/>
    </source>
</evidence>
<keyword evidence="3 7" id="KW-1133">Transmembrane helix</keyword>
<comment type="subcellular location">
    <subcellularLocation>
        <location evidence="1">Membrane</location>
        <topology evidence="1">Multi-pass membrane protein</topology>
    </subcellularLocation>
</comment>
<feature type="transmembrane region" description="Helical" evidence="7">
    <location>
        <begin position="185"/>
        <end position="210"/>
    </location>
</feature>
<protein>
    <submittedName>
        <fullName evidence="10">Methyl-accepting chemotaxis sensor/transducer protein</fullName>
    </submittedName>
</protein>
<dbReference type="SUPFAM" id="SSF58104">
    <property type="entry name" value="Methyl-accepting chemotaxis protein (MCP) signaling domain"/>
    <property type="match status" value="1"/>
</dbReference>
<keyword evidence="2 7" id="KW-0812">Transmembrane</keyword>
<dbReference type="PANTHER" id="PTHR32089:SF119">
    <property type="entry name" value="METHYL-ACCEPTING CHEMOTAXIS PROTEIN CTPL"/>
    <property type="match status" value="1"/>
</dbReference>
<dbReference type="InterPro" id="IPR004089">
    <property type="entry name" value="MCPsignal_dom"/>
</dbReference>
<dbReference type="Pfam" id="PF00015">
    <property type="entry name" value="MCPsignal"/>
    <property type="match status" value="1"/>
</dbReference>
<evidence type="ECO:0000256" key="3">
    <source>
        <dbReference type="ARBA" id="ARBA00022989"/>
    </source>
</evidence>
<proteinExistence type="inferred from homology"/>
<evidence type="ECO:0000256" key="1">
    <source>
        <dbReference type="ARBA" id="ARBA00004141"/>
    </source>
</evidence>
<dbReference type="Gene3D" id="1.10.287.950">
    <property type="entry name" value="Methyl-accepting chemotaxis protein"/>
    <property type="match status" value="1"/>
</dbReference>
<reference evidence="10" key="1">
    <citation type="submission" date="2018-06" db="EMBL/GenBank/DDBJ databases">
        <authorList>
            <person name="Zhirakovskaya E."/>
        </authorList>
    </citation>
    <scope>NUCLEOTIDE SEQUENCE</scope>
</reference>
<gene>
    <name evidence="10" type="ORF">MNBD_GAMMA24-531</name>
</gene>
<organism evidence="10">
    <name type="scientific">hydrothermal vent metagenome</name>
    <dbReference type="NCBI Taxonomy" id="652676"/>
    <lineage>
        <taxon>unclassified sequences</taxon>
        <taxon>metagenomes</taxon>
        <taxon>ecological metagenomes</taxon>
    </lineage>
</organism>
<name>A0A3B1BMK8_9ZZZZ</name>
<dbReference type="GO" id="GO:0007165">
    <property type="term" value="P:signal transduction"/>
    <property type="evidence" value="ECO:0007669"/>
    <property type="project" value="UniProtKB-KW"/>
</dbReference>
<dbReference type="InterPro" id="IPR024478">
    <property type="entry name" value="HlyB_4HB_MCP"/>
</dbReference>
<dbReference type="Pfam" id="PF12729">
    <property type="entry name" value="4HB_MCP_1"/>
    <property type="match status" value="1"/>
</dbReference>
<dbReference type="CDD" id="cd11386">
    <property type="entry name" value="MCP_signal"/>
    <property type="match status" value="1"/>
</dbReference>
<dbReference type="PANTHER" id="PTHR32089">
    <property type="entry name" value="METHYL-ACCEPTING CHEMOTAXIS PROTEIN MCPB"/>
    <property type="match status" value="1"/>
</dbReference>
<dbReference type="EMBL" id="UOFZ01000090">
    <property type="protein sequence ID" value="VAX13064.1"/>
    <property type="molecule type" value="Genomic_DNA"/>
</dbReference>
<keyword evidence="4 7" id="KW-0472">Membrane</keyword>
<accession>A0A3B1BMK8</accession>
<keyword evidence="5" id="KW-0807">Transducer</keyword>
<dbReference type="PROSITE" id="PS50885">
    <property type="entry name" value="HAMP"/>
    <property type="match status" value="1"/>
</dbReference>
<dbReference type="CDD" id="cd06225">
    <property type="entry name" value="HAMP"/>
    <property type="match status" value="1"/>
</dbReference>
<comment type="similarity">
    <text evidence="6">Belongs to the methyl-accepting chemotaxis (MCP) protein family.</text>
</comment>